<proteinExistence type="predicted"/>
<protein>
    <submittedName>
        <fullName evidence="1">Uncharacterized protein</fullName>
    </submittedName>
</protein>
<name>A0A284QVK4_ARMOS</name>
<dbReference type="OrthoDB" id="6270916at2759"/>
<dbReference type="OMA" id="VQMANIN"/>
<dbReference type="STRING" id="47428.A0A284QVK4"/>
<sequence length="898" mass="101948">MTIEWNALRQSCVDFYGDILSLSQEELRGRRFEEISITASILWTQLQLLTHGVALGSILITHNGRGPGELTPHKVAEFELHRVLQTCEDLISQDVLAVSAATEDYLQDNDLQRSEHSILFDWSNLTYTTTTIKSPATNHALGPSASQSSLLTVTQPDIFSAVKEPPNHPFEMLPLSHMRDVLGRDFDLHSDGIAKYLLSYLHHLGFFERVDRHPTLFDDNPNVNSISCSFPLPLGLDLSTDVETLFASVEACLSDLDLSVNETGFLLLSRRLWPNGMASEYAVRRLTQAIISWVFAEDDNLATILRDYVARQQSLPGVRTADDVNPWPEARTLRHVPPSSVHNGGDYVTARRSLLSHYAIPWLSALHNEDVDNYAMLLYETSVQLAQTSLSADLLVAPSPNFSPTTSTDAVTHNRDAQYFDRLLRFIIRLSQNSVTFTIFDDLFVRWLEAVSASDRFEEPIPSLSRLFARDAQESASRASVFDSTAGQDTSDAAIDPWRRVISVSAENKAGLLRSLRWIYVFARSGVDVPIQTYFHFITLMEKFQTTVTESLLFVKTVMSSTWQRPTSRFEIQDMFAKLHTRLMPEVLQTLSGGTHIKNVLHFIRQTLATCLLLYGCNRTEVMELEMIYNDEIKDIPSRRKINIRSSIVSDPIIVPPNFMAAINRYMSADVDDVSCLIAKFFHMFLMRSPYLEPHEVDNFILKNGSMLCNCVWQLYGIRRPEISAFRAPFILRTLVVDSQPFQNTLKKVFSAEGDWELRLEGIARLFRIILDSPSPDFQVEGRQWKSSVGDVFYYFFASLWADKKEEIRLSVDTLVSNMLAVHFHAISSCWDEVLSKSPIEERVKLVSFLIQLRSHFPTWQVVSWEVIVETLLEDQYDEKESGDGPAAAHLASLFLSM</sequence>
<evidence type="ECO:0000313" key="2">
    <source>
        <dbReference type="Proteomes" id="UP000219338"/>
    </source>
</evidence>
<dbReference type="Proteomes" id="UP000219338">
    <property type="component" value="Unassembled WGS sequence"/>
</dbReference>
<evidence type="ECO:0000313" key="1">
    <source>
        <dbReference type="EMBL" id="SJL00441.1"/>
    </source>
</evidence>
<reference evidence="2" key="1">
    <citation type="journal article" date="2017" name="Nat. Ecol. Evol.">
        <title>Genome expansion and lineage-specific genetic innovations in the forest pathogenic fungi Armillaria.</title>
        <authorList>
            <person name="Sipos G."/>
            <person name="Prasanna A.N."/>
            <person name="Walter M.C."/>
            <person name="O'Connor E."/>
            <person name="Balint B."/>
            <person name="Krizsan K."/>
            <person name="Kiss B."/>
            <person name="Hess J."/>
            <person name="Varga T."/>
            <person name="Slot J."/>
            <person name="Riley R."/>
            <person name="Boka B."/>
            <person name="Rigling D."/>
            <person name="Barry K."/>
            <person name="Lee J."/>
            <person name="Mihaltcheva S."/>
            <person name="LaButti K."/>
            <person name="Lipzen A."/>
            <person name="Waldron R."/>
            <person name="Moloney N.M."/>
            <person name="Sperisen C."/>
            <person name="Kredics L."/>
            <person name="Vagvoelgyi C."/>
            <person name="Patrignani A."/>
            <person name="Fitzpatrick D."/>
            <person name="Nagy I."/>
            <person name="Doyle S."/>
            <person name="Anderson J.B."/>
            <person name="Grigoriev I.V."/>
            <person name="Gueldener U."/>
            <person name="Muensterkoetter M."/>
            <person name="Nagy L.G."/>
        </authorList>
    </citation>
    <scope>NUCLEOTIDE SEQUENCE [LARGE SCALE GENOMIC DNA]</scope>
    <source>
        <strain evidence="2">C18/9</strain>
    </source>
</reference>
<accession>A0A284QVK4</accession>
<dbReference type="EMBL" id="FUEG01000002">
    <property type="protein sequence ID" value="SJL00441.1"/>
    <property type="molecule type" value="Genomic_DNA"/>
</dbReference>
<keyword evidence="2" id="KW-1185">Reference proteome</keyword>
<dbReference type="AlphaFoldDB" id="A0A284QVK4"/>
<organism evidence="1 2">
    <name type="scientific">Armillaria ostoyae</name>
    <name type="common">Armillaria root rot fungus</name>
    <dbReference type="NCBI Taxonomy" id="47428"/>
    <lineage>
        <taxon>Eukaryota</taxon>
        <taxon>Fungi</taxon>
        <taxon>Dikarya</taxon>
        <taxon>Basidiomycota</taxon>
        <taxon>Agaricomycotina</taxon>
        <taxon>Agaricomycetes</taxon>
        <taxon>Agaricomycetidae</taxon>
        <taxon>Agaricales</taxon>
        <taxon>Marasmiineae</taxon>
        <taxon>Physalacriaceae</taxon>
        <taxon>Armillaria</taxon>
    </lineage>
</organism>
<gene>
    <name evidence="1" type="ORF">ARMOST_03754</name>
</gene>